<name>A0A4D6N3R6_VIGUN</name>
<keyword evidence="3" id="KW-1185">Reference proteome</keyword>
<sequence length="327" mass="37437">MDVTFVLEDETESCIRVELSENFQEIKERIKISRNIPVDRQTLLFNGQVLQNEALFIDSHISQLSRVQLLVRPKENEYDLPHWIRRASKLDTQGMQEMLSSIPEPQNMSSTMDASVVLTENPDEIEEFVSSMIDEPPEGPVPQFPPPNKVMFTVKSLDMKRKPLRMEMYVNDTVLRLKEVFIRTKRPRRLKVKDMVVVNKVGDELHDHMSMLECGMLNMSHVYVCRRSERGALVAVDLKHGKMLKVMVVPNGGIQEIPIEVNSLSCLGDLRFELEKFHKHVLPESFGYSFTIKNGLLATETYSFDTLGITEGDTVVINPKQLSFPSS</sequence>
<evidence type="ECO:0000259" key="1">
    <source>
        <dbReference type="PROSITE" id="PS50053"/>
    </source>
</evidence>
<dbReference type="PANTHER" id="PTHR10621">
    <property type="entry name" value="UV EXCISION REPAIR PROTEIN RAD23"/>
    <property type="match status" value="1"/>
</dbReference>
<dbReference type="Gene3D" id="3.10.20.90">
    <property type="entry name" value="Phosphatidylinositol 3-kinase Catalytic Subunit, Chain A, domain 1"/>
    <property type="match status" value="1"/>
</dbReference>
<organism evidence="2 3">
    <name type="scientific">Vigna unguiculata</name>
    <name type="common">Cowpea</name>
    <dbReference type="NCBI Taxonomy" id="3917"/>
    <lineage>
        <taxon>Eukaryota</taxon>
        <taxon>Viridiplantae</taxon>
        <taxon>Streptophyta</taxon>
        <taxon>Embryophyta</taxon>
        <taxon>Tracheophyta</taxon>
        <taxon>Spermatophyta</taxon>
        <taxon>Magnoliopsida</taxon>
        <taxon>eudicotyledons</taxon>
        <taxon>Gunneridae</taxon>
        <taxon>Pentapetalae</taxon>
        <taxon>rosids</taxon>
        <taxon>fabids</taxon>
        <taxon>Fabales</taxon>
        <taxon>Fabaceae</taxon>
        <taxon>Papilionoideae</taxon>
        <taxon>50 kb inversion clade</taxon>
        <taxon>NPAAA clade</taxon>
        <taxon>indigoferoid/millettioid clade</taxon>
        <taxon>Phaseoleae</taxon>
        <taxon>Vigna</taxon>
    </lineage>
</organism>
<accession>A0A4D6N3R6</accession>
<dbReference type="SMART" id="SM00213">
    <property type="entry name" value="UBQ"/>
    <property type="match status" value="1"/>
</dbReference>
<dbReference type="PANTHER" id="PTHR10621:SF38">
    <property type="entry name" value="UBIQUITIN DOMAIN-CONTAINING PROTEIN 7SL RNA1-RELATED"/>
    <property type="match status" value="1"/>
</dbReference>
<dbReference type="CDD" id="cd17039">
    <property type="entry name" value="Ubl_ubiquitin_like"/>
    <property type="match status" value="1"/>
</dbReference>
<feature type="domain" description="Ubiquitin-like" evidence="1">
    <location>
        <begin position="150"/>
        <end position="231"/>
    </location>
</feature>
<proteinExistence type="predicted"/>
<dbReference type="Proteomes" id="UP000501690">
    <property type="component" value="Linkage Group LG9"/>
</dbReference>
<dbReference type="PROSITE" id="PS50053">
    <property type="entry name" value="UBIQUITIN_2"/>
    <property type="match status" value="2"/>
</dbReference>
<dbReference type="AlphaFoldDB" id="A0A4D6N3R6"/>
<dbReference type="GO" id="GO:0043130">
    <property type="term" value="F:ubiquitin binding"/>
    <property type="evidence" value="ECO:0007669"/>
    <property type="project" value="TreeGrafter"/>
</dbReference>
<evidence type="ECO:0000313" key="3">
    <source>
        <dbReference type="Proteomes" id="UP000501690"/>
    </source>
</evidence>
<gene>
    <name evidence="2" type="ORF">DEO72_LG9g3415</name>
</gene>
<dbReference type="GO" id="GO:0005654">
    <property type="term" value="C:nucleoplasm"/>
    <property type="evidence" value="ECO:0007669"/>
    <property type="project" value="TreeGrafter"/>
</dbReference>
<dbReference type="GO" id="GO:0070628">
    <property type="term" value="F:proteasome binding"/>
    <property type="evidence" value="ECO:0007669"/>
    <property type="project" value="TreeGrafter"/>
</dbReference>
<dbReference type="GO" id="GO:0043161">
    <property type="term" value="P:proteasome-mediated ubiquitin-dependent protein catabolic process"/>
    <property type="evidence" value="ECO:0007669"/>
    <property type="project" value="TreeGrafter"/>
</dbReference>
<dbReference type="OrthoDB" id="417450at2759"/>
<dbReference type="InterPro" id="IPR000626">
    <property type="entry name" value="Ubiquitin-like_dom"/>
</dbReference>
<reference evidence="2 3" key="1">
    <citation type="submission" date="2019-04" db="EMBL/GenBank/DDBJ databases">
        <title>An improved genome assembly and genetic linkage map for asparagus bean, Vigna unguiculata ssp. sesquipedialis.</title>
        <authorList>
            <person name="Xia Q."/>
            <person name="Zhang R."/>
            <person name="Dong Y."/>
        </authorList>
    </citation>
    <scope>NUCLEOTIDE SEQUENCE [LARGE SCALE GENOMIC DNA]</scope>
    <source>
        <tissue evidence="2">Leaf</tissue>
    </source>
</reference>
<dbReference type="GO" id="GO:0031593">
    <property type="term" value="F:polyubiquitin modification-dependent protein binding"/>
    <property type="evidence" value="ECO:0007669"/>
    <property type="project" value="TreeGrafter"/>
</dbReference>
<dbReference type="EMBL" id="CP039353">
    <property type="protein sequence ID" value="QCE08386.1"/>
    <property type="molecule type" value="Genomic_DNA"/>
</dbReference>
<evidence type="ECO:0000313" key="2">
    <source>
        <dbReference type="EMBL" id="QCE08386.1"/>
    </source>
</evidence>
<dbReference type="GO" id="GO:0005829">
    <property type="term" value="C:cytosol"/>
    <property type="evidence" value="ECO:0007669"/>
    <property type="project" value="TreeGrafter"/>
</dbReference>
<protein>
    <recommendedName>
        <fullName evidence="1">Ubiquitin-like domain-containing protein</fullName>
    </recommendedName>
</protein>
<dbReference type="SUPFAM" id="SSF54236">
    <property type="entry name" value="Ubiquitin-like"/>
    <property type="match status" value="1"/>
</dbReference>
<feature type="domain" description="Ubiquitin-like" evidence="1">
    <location>
        <begin position="1"/>
        <end position="76"/>
    </location>
</feature>
<dbReference type="InterPro" id="IPR029071">
    <property type="entry name" value="Ubiquitin-like_domsf"/>
</dbReference>
<dbReference type="Pfam" id="PF00240">
    <property type="entry name" value="ubiquitin"/>
    <property type="match status" value="1"/>
</dbReference>
<dbReference type="Gramene" id="Vigun07g244800.1.v1.2">
    <property type="protein sequence ID" value="Vigun07g244800.1.v1.2.CDS.1"/>
    <property type="gene ID" value="Vigun07g244800.v1.2"/>
</dbReference>